<reference evidence="2 3" key="1">
    <citation type="submission" date="2020-03" db="EMBL/GenBank/DDBJ databases">
        <authorList>
            <person name="Sun Q."/>
        </authorList>
    </citation>
    <scope>NUCLEOTIDE SEQUENCE [LARGE SCALE GENOMIC DNA]</scope>
    <source>
        <strain evidence="2 3">KACC 21451</strain>
    </source>
</reference>
<name>A0A846TMF0_9BACI</name>
<dbReference type="Gene3D" id="3.40.50.1010">
    <property type="entry name" value="5'-nuclease"/>
    <property type="match status" value="1"/>
</dbReference>
<sequence>MSSSDGLLYVLPFLTDLEEDRVFPEFFKMVGNHYFMYRIAESVGGHPFIPFPSYAAVELGELSLIDEGSVFPKESNEFLQVFSEAISPLDSIKRKAQLVSRGESSFSNKQNIHRTIEQINRFLINANRSKIDRIPVLSIPFKKEYSLTRLHVSKMLNNQKWIRQLISFFQYITENKVKGCPGLKIDSFLFNEEGEIEKFLMYNMLERSNAPDTEILLHNLEVFEALIEDFSGELYGSGYREDQHNSDFNLLMIALNNNEYAFDDFNEIEAFLESQGKRGKSQEKIAVFLDTANIFTGLHTYDIHFSSLLSKIFGEKKNITEQYAALFYPVYESASKTSYEKARRDEFKASLEAEGFQVLVAANGRDKAKVIEDGREMDVDDLMLIAKMKERMDKFKKVLVLTGDKHFLPIMKEYEENGIEVNVVSIREDDTAQEIKTHFKDRHHLITDYWESILI</sequence>
<protein>
    <submittedName>
        <fullName evidence="2">NYN domain-containing protein</fullName>
    </submittedName>
</protein>
<dbReference type="RefSeq" id="WP_167834316.1">
    <property type="nucleotide sequence ID" value="NZ_JAAVUM010000023.1"/>
</dbReference>
<accession>A0A846TMF0</accession>
<feature type="domain" description="NYN" evidence="1">
    <location>
        <begin position="284"/>
        <end position="436"/>
    </location>
</feature>
<dbReference type="PANTHER" id="PTHR35458:SF8">
    <property type="entry name" value="SLR0650 PROTEIN"/>
    <property type="match status" value="1"/>
</dbReference>
<dbReference type="GO" id="GO:0004540">
    <property type="term" value="F:RNA nuclease activity"/>
    <property type="evidence" value="ECO:0007669"/>
    <property type="project" value="InterPro"/>
</dbReference>
<dbReference type="PANTHER" id="PTHR35458">
    <property type="entry name" value="SLR0755 PROTEIN"/>
    <property type="match status" value="1"/>
</dbReference>
<dbReference type="InterPro" id="IPR021139">
    <property type="entry name" value="NYN"/>
</dbReference>
<organism evidence="2 3">
    <name type="scientific">Mesobacillus selenatarsenatis</name>
    <dbReference type="NCBI Taxonomy" id="388741"/>
    <lineage>
        <taxon>Bacteria</taxon>
        <taxon>Bacillati</taxon>
        <taxon>Bacillota</taxon>
        <taxon>Bacilli</taxon>
        <taxon>Bacillales</taxon>
        <taxon>Bacillaceae</taxon>
        <taxon>Mesobacillus</taxon>
    </lineage>
</organism>
<dbReference type="Proteomes" id="UP000587942">
    <property type="component" value="Unassembled WGS sequence"/>
</dbReference>
<dbReference type="AlphaFoldDB" id="A0A846TMF0"/>
<dbReference type="Pfam" id="PF01936">
    <property type="entry name" value="NYN"/>
    <property type="match status" value="1"/>
</dbReference>
<dbReference type="EMBL" id="JAAVUM010000023">
    <property type="protein sequence ID" value="NKE07959.1"/>
    <property type="molecule type" value="Genomic_DNA"/>
</dbReference>
<evidence type="ECO:0000259" key="1">
    <source>
        <dbReference type="Pfam" id="PF01936"/>
    </source>
</evidence>
<comment type="caution">
    <text evidence="2">The sequence shown here is derived from an EMBL/GenBank/DDBJ whole genome shotgun (WGS) entry which is preliminary data.</text>
</comment>
<evidence type="ECO:0000313" key="3">
    <source>
        <dbReference type="Proteomes" id="UP000587942"/>
    </source>
</evidence>
<gene>
    <name evidence="2" type="ORF">GWK17_21210</name>
</gene>
<proteinExistence type="predicted"/>
<dbReference type="InterPro" id="IPR047140">
    <property type="entry name" value="LabA"/>
</dbReference>
<evidence type="ECO:0000313" key="2">
    <source>
        <dbReference type="EMBL" id="NKE07959.1"/>
    </source>
</evidence>